<dbReference type="GO" id="GO:0008061">
    <property type="term" value="F:chitin binding"/>
    <property type="evidence" value="ECO:0007669"/>
    <property type="project" value="InterPro"/>
</dbReference>
<name>A0A970B7B7_9GAMM</name>
<dbReference type="PROSITE" id="PS51910">
    <property type="entry name" value="GH18_2"/>
    <property type="match status" value="1"/>
</dbReference>
<evidence type="ECO:0000256" key="8">
    <source>
        <dbReference type="RuleBase" id="RU004453"/>
    </source>
</evidence>
<evidence type="ECO:0000256" key="9">
    <source>
        <dbReference type="SAM" id="Phobius"/>
    </source>
</evidence>
<keyword evidence="9" id="KW-1133">Transmembrane helix</keyword>
<dbReference type="Proteomes" id="UP000653472">
    <property type="component" value="Unassembled WGS sequence"/>
</dbReference>
<keyword evidence="3 7" id="KW-0378">Hydrolase</keyword>
<dbReference type="SUPFAM" id="SSF51445">
    <property type="entry name" value="(Trans)glycosidases"/>
    <property type="match status" value="1"/>
</dbReference>
<evidence type="ECO:0000256" key="3">
    <source>
        <dbReference type="ARBA" id="ARBA00022801"/>
    </source>
</evidence>
<evidence type="ECO:0000256" key="2">
    <source>
        <dbReference type="ARBA" id="ARBA00012729"/>
    </source>
</evidence>
<evidence type="ECO:0000256" key="7">
    <source>
        <dbReference type="RuleBase" id="RU000489"/>
    </source>
</evidence>
<gene>
    <name evidence="11" type="ORF">G7Y82_15500</name>
</gene>
<dbReference type="PROSITE" id="PS01095">
    <property type="entry name" value="GH18_1"/>
    <property type="match status" value="1"/>
</dbReference>
<dbReference type="SMART" id="SM00636">
    <property type="entry name" value="Glyco_18"/>
    <property type="match status" value="1"/>
</dbReference>
<dbReference type="InterPro" id="IPR017853">
    <property type="entry name" value="GH"/>
</dbReference>
<feature type="domain" description="GH18" evidence="10">
    <location>
        <begin position="171"/>
        <end position="566"/>
    </location>
</feature>
<keyword evidence="4" id="KW-0146">Chitin degradation</keyword>
<dbReference type="GO" id="GO:0000272">
    <property type="term" value="P:polysaccharide catabolic process"/>
    <property type="evidence" value="ECO:0007669"/>
    <property type="project" value="UniProtKB-KW"/>
</dbReference>
<keyword evidence="6" id="KW-0119">Carbohydrate metabolism</keyword>
<comment type="similarity">
    <text evidence="8">Belongs to the glycosyl hydrolase 18 family.</text>
</comment>
<protein>
    <recommendedName>
        <fullName evidence="2">chitinase</fullName>
        <ecNumber evidence="2">3.2.1.14</ecNumber>
    </recommendedName>
</protein>
<dbReference type="InterPro" id="IPR011583">
    <property type="entry name" value="Chitinase_II/V-like_cat"/>
</dbReference>
<dbReference type="Pfam" id="PF00704">
    <property type="entry name" value="Glyco_hydro_18"/>
    <property type="match status" value="1"/>
</dbReference>
<evidence type="ECO:0000313" key="11">
    <source>
        <dbReference type="EMBL" id="NKF23723.1"/>
    </source>
</evidence>
<evidence type="ECO:0000259" key="10">
    <source>
        <dbReference type="PROSITE" id="PS51910"/>
    </source>
</evidence>
<evidence type="ECO:0000256" key="4">
    <source>
        <dbReference type="ARBA" id="ARBA00023024"/>
    </source>
</evidence>
<accession>A0A970B7B7</accession>
<keyword evidence="5 7" id="KW-0326">Glycosidase</keyword>
<dbReference type="EC" id="3.2.1.14" evidence="2"/>
<keyword evidence="9" id="KW-0812">Transmembrane</keyword>
<dbReference type="InterPro" id="IPR001579">
    <property type="entry name" value="Glyco_hydro_18_chit_AS"/>
</dbReference>
<dbReference type="InterPro" id="IPR029070">
    <property type="entry name" value="Chitinase_insertion_sf"/>
</dbReference>
<comment type="caution">
    <text evidence="11">The sequence shown here is derived from an EMBL/GenBank/DDBJ whole genome shotgun (WGS) entry which is preliminary data.</text>
</comment>
<dbReference type="AlphaFoldDB" id="A0A970B7B7"/>
<dbReference type="InterPro" id="IPR001223">
    <property type="entry name" value="Glyco_hydro18_cat"/>
</dbReference>
<evidence type="ECO:0000313" key="12">
    <source>
        <dbReference type="Proteomes" id="UP000653472"/>
    </source>
</evidence>
<dbReference type="InterPro" id="IPR050314">
    <property type="entry name" value="Glycosyl_Hydrlase_18"/>
</dbReference>
<keyword evidence="6" id="KW-0624">Polysaccharide degradation</keyword>
<sequence length="569" mass="58201">MKGCIRLRSAAMAAWRSRAGGFGTAGSGRARGSDRALNAPALTASLVLGGFSCLGLTLLLCAVMLTACGGGGGASGDGAPATPSATLSASADTIAQGASVTLSWISSDVSRCSAMSNDPGWSGDLPTHGQKTVTPPGPGDYTYALSCTGADGVAKSSLTVTVSGATTAKIGWVDGYYAAYKAQDLPVSAVPFSSMTHVIHFSLVPAHRAGSGSSQATEGTVGTLTDPFGLKAQSADLVSAAHAAGIKVLLGIGGDTSVDAPLGFQQATADTQHRNALVNAIVAAVQAGAYDGVDVNWESVNLQTDVSAVQDLLHALRMALDEASPQTHLLLAYPAATASNSSDYAALAQMLLPIQNDLDQINLQTYVMAGPYPGWVTWFNSPLHAGDCTFASTGQKPPAIDSTVSAFVAAGIDPSRIGIGVQLVGVDWQGGSGTDTGGVSKPCQSWDTSAQAADGQDRGAPDYGNWRFRDVADVLRDDTQANGYVAGYDSQAAAAWLGRDEAGDSNDHFVSLETAQSIAAKAQFIQAQGLGGMIVFEISQDYMPEAQGSDAQHPLMTDIRRAMTASNGL</sequence>
<evidence type="ECO:0000256" key="1">
    <source>
        <dbReference type="ARBA" id="ARBA00000822"/>
    </source>
</evidence>
<proteinExistence type="inferred from homology"/>
<comment type="catalytic activity">
    <reaction evidence="1">
        <text>Random endo-hydrolysis of N-acetyl-beta-D-glucosaminide (1-&gt;4)-beta-linkages in chitin and chitodextrins.</text>
        <dbReference type="EC" id="3.2.1.14"/>
    </reaction>
</comment>
<evidence type="ECO:0000256" key="6">
    <source>
        <dbReference type="ARBA" id="ARBA00023326"/>
    </source>
</evidence>
<organism evidence="11 12">
    <name type="scientific">Solimonas marina</name>
    <dbReference type="NCBI Taxonomy" id="2714601"/>
    <lineage>
        <taxon>Bacteria</taxon>
        <taxon>Pseudomonadati</taxon>
        <taxon>Pseudomonadota</taxon>
        <taxon>Gammaproteobacteria</taxon>
        <taxon>Nevskiales</taxon>
        <taxon>Nevskiaceae</taxon>
        <taxon>Solimonas</taxon>
    </lineage>
</organism>
<dbReference type="PANTHER" id="PTHR11177:SF317">
    <property type="entry name" value="CHITINASE 12-RELATED"/>
    <property type="match status" value="1"/>
</dbReference>
<dbReference type="Gene3D" id="3.20.20.80">
    <property type="entry name" value="Glycosidases"/>
    <property type="match status" value="1"/>
</dbReference>
<dbReference type="GO" id="GO:0008843">
    <property type="term" value="F:endochitinase activity"/>
    <property type="evidence" value="ECO:0007669"/>
    <property type="project" value="UniProtKB-EC"/>
</dbReference>
<dbReference type="Gene3D" id="3.10.50.10">
    <property type="match status" value="1"/>
</dbReference>
<dbReference type="PANTHER" id="PTHR11177">
    <property type="entry name" value="CHITINASE"/>
    <property type="match status" value="1"/>
</dbReference>
<dbReference type="RefSeq" id="WP_168149043.1">
    <property type="nucleotide sequence ID" value="NZ_JAAVXB010000009.1"/>
</dbReference>
<evidence type="ECO:0000256" key="5">
    <source>
        <dbReference type="ARBA" id="ARBA00023295"/>
    </source>
</evidence>
<feature type="transmembrane region" description="Helical" evidence="9">
    <location>
        <begin position="41"/>
        <end position="65"/>
    </location>
</feature>
<keyword evidence="9" id="KW-0472">Membrane</keyword>
<reference evidence="11" key="1">
    <citation type="submission" date="2020-03" db="EMBL/GenBank/DDBJ databases">
        <title>Solimonas marina sp. nov., isolated from deep seawater of the Pacific Ocean.</title>
        <authorList>
            <person name="Liu X."/>
            <person name="Lai Q."/>
            <person name="Sun F."/>
            <person name="Gai Y."/>
            <person name="Li G."/>
            <person name="Shao Z."/>
        </authorList>
    </citation>
    <scope>NUCLEOTIDE SEQUENCE</scope>
    <source>
        <strain evidence="11">C16B3</strain>
    </source>
</reference>
<keyword evidence="12" id="KW-1185">Reference proteome</keyword>
<dbReference type="GO" id="GO:0006032">
    <property type="term" value="P:chitin catabolic process"/>
    <property type="evidence" value="ECO:0007669"/>
    <property type="project" value="UniProtKB-KW"/>
</dbReference>
<dbReference type="EMBL" id="JAAVXB010000009">
    <property type="protein sequence ID" value="NKF23723.1"/>
    <property type="molecule type" value="Genomic_DNA"/>
</dbReference>